<keyword evidence="1" id="KW-0808">Transferase</keyword>
<dbReference type="PANTHER" id="PTHR23063">
    <property type="entry name" value="PHOSPHOLIPID ACYLTRANSFERASE"/>
    <property type="match status" value="1"/>
</dbReference>
<evidence type="ECO:0000259" key="9">
    <source>
        <dbReference type="PROSITE" id="PS50222"/>
    </source>
</evidence>
<dbReference type="GO" id="GO:0006629">
    <property type="term" value="P:lipid metabolic process"/>
    <property type="evidence" value="ECO:0007669"/>
    <property type="project" value="UniProtKB-KW"/>
</dbReference>
<evidence type="ECO:0000256" key="2">
    <source>
        <dbReference type="ARBA" id="ARBA00022692"/>
    </source>
</evidence>
<keyword evidence="6 8" id="KW-0472">Membrane</keyword>
<keyword evidence="3" id="KW-0106">Calcium</keyword>
<sequence length="350" mass="40529">MMTEWMPGAFLAGAPVQAITLSYKRNKNNPVDYVELSMAGVLYRACCQFVNYADVEILPLYKPSQKEKDDPLWYCQQVKTYVANYRQCITAPHTVADHFLAGLFFNFLLLLLLLLLKFMFLLDTIVCSKVYAETGLHQSCVLAVCQEFARLDKDNDGTISLFEYSQILSLTPQSDSSLHHMAKALFSFVDFDSSQFWNIPKFIVLIGAVLSDKNKMHSISLLFHLCDLNDDQMIQKKLVHGLLQALQTTFTKPEKIDEMDNQKRKNTNDYNEKYKIEKAKGLDIEHILDTMFPVTKETQVSFEKFSKALHCNFQVVKLFFIWFLKHVFLFRPKTISMLIERHQTSSNKHE</sequence>
<evidence type="ECO:0000256" key="3">
    <source>
        <dbReference type="ARBA" id="ARBA00022837"/>
    </source>
</evidence>
<feature type="transmembrane region" description="Helical" evidence="8">
    <location>
        <begin position="99"/>
        <end position="122"/>
    </location>
</feature>
<dbReference type="GO" id="GO:0005509">
    <property type="term" value="F:calcium ion binding"/>
    <property type="evidence" value="ECO:0007669"/>
    <property type="project" value="InterPro"/>
</dbReference>
<dbReference type="SUPFAM" id="SSF47473">
    <property type="entry name" value="EF-hand"/>
    <property type="match status" value="1"/>
</dbReference>
<gene>
    <name evidence="10" type="ORF">RFI_12814</name>
</gene>
<dbReference type="PANTHER" id="PTHR23063:SF52">
    <property type="entry name" value="LYSOPHOSPHATIDYLCHOLINE ACYLTRANSFERASE"/>
    <property type="match status" value="1"/>
</dbReference>
<dbReference type="GO" id="GO:0016746">
    <property type="term" value="F:acyltransferase activity"/>
    <property type="evidence" value="ECO:0007669"/>
    <property type="project" value="UniProtKB-KW"/>
</dbReference>
<dbReference type="EMBL" id="ASPP01009284">
    <property type="protein sequence ID" value="ETO24345.1"/>
    <property type="molecule type" value="Genomic_DNA"/>
</dbReference>
<evidence type="ECO:0000256" key="1">
    <source>
        <dbReference type="ARBA" id="ARBA00022679"/>
    </source>
</evidence>
<accession>X6NDD7</accession>
<feature type="domain" description="EF-hand" evidence="9">
    <location>
        <begin position="148"/>
        <end position="174"/>
    </location>
</feature>
<organism evidence="10 11">
    <name type="scientific">Reticulomyxa filosa</name>
    <dbReference type="NCBI Taxonomy" id="46433"/>
    <lineage>
        <taxon>Eukaryota</taxon>
        <taxon>Sar</taxon>
        <taxon>Rhizaria</taxon>
        <taxon>Retaria</taxon>
        <taxon>Foraminifera</taxon>
        <taxon>Monothalamids</taxon>
        <taxon>Reticulomyxidae</taxon>
        <taxon>Reticulomyxa</taxon>
    </lineage>
</organism>
<dbReference type="Proteomes" id="UP000023152">
    <property type="component" value="Unassembled WGS sequence"/>
</dbReference>
<dbReference type="AlphaFoldDB" id="X6NDD7"/>
<keyword evidence="2 8" id="KW-0812">Transmembrane</keyword>
<evidence type="ECO:0000313" key="10">
    <source>
        <dbReference type="EMBL" id="ETO24345.1"/>
    </source>
</evidence>
<dbReference type="PROSITE" id="PS50222">
    <property type="entry name" value="EF_HAND_2"/>
    <property type="match status" value="1"/>
</dbReference>
<dbReference type="InterPro" id="IPR002048">
    <property type="entry name" value="EF_hand_dom"/>
</dbReference>
<evidence type="ECO:0000256" key="5">
    <source>
        <dbReference type="ARBA" id="ARBA00023098"/>
    </source>
</evidence>
<dbReference type="InterPro" id="IPR011992">
    <property type="entry name" value="EF-hand-dom_pair"/>
</dbReference>
<evidence type="ECO:0000256" key="7">
    <source>
        <dbReference type="ARBA" id="ARBA00023315"/>
    </source>
</evidence>
<reference evidence="10 11" key="1">
    <citation type="journal article" date="2013" name="Curr. Biol.">
        <title>The Genome of the Foraminiferan Reticulomyxa filosa.</title>
        <authorList>
            <person name="Glockner G."/>
            <person name="Hulsmann N."/>
            <person name="Schleicher M."/>
            <person name="Noegel A.A."/>
            <person name="Eichinger L."/>
            <person name="Gallinger C."/>
            <person name="Pawlowski J."/>
            <person name="Sierra R."/>
            <person name="Euteneuer U."/>
            <person name="Pillet L."/>
            <person name="Moustafa A."/>
            <person name="Platzer M."/>
            <person name="Groth M."/>
            <person name="Szafranski K."/>
            <person name="Schliwa M."/>
        </authorList>
    </citation>
    <scope>NUCLEOTIDE SEQUENCE [LARGE SCALE GENOMIC DNA]</scope>
</reference>
<keyword evidence="5" id="KW-0443">Lipid metabolism</keyword>
<dbReference type="Gene3D" id="1.10.238.10">
    <property type="entry name" value="EF-hand"/>
    <property type="match status" value="1"/>
</dbReference>
<protein>
    <recommendedName>
        <fullName evidence="9">EF-hand domain-containing protein</fullName>
    </recommendedName>
</protein>
<evidence type="ECO:0000256" key="6">
    <source>
        <dbReference type="ARBA" id="ARBA00023136"/>
    </source>
</evidence>
<name>X6NDD7_RETFI</name>
<keyword evidence="11" id="KW-1185">Reference proteome</keyword>
<dbReference type="PROSITE" id="PS00018">
    <property type="entry name" value="EF_HAND_1"/>
    <property type="match status" value="1"/>
</dbReference>
<keyword evidence="4 8" id="KW-1133">Transmembrane helix</keyword>
<evidence type="ECO:0000313" key="11">
    <source>
        <dbReference type="Proteomes" id="UP000023152"/>
    </source>
</evidence>
<evidence type="ECO:0000256" key="8">
    <source>
        <dbReference type="SAM" id="Phobius"/>
    </source>
</evidence>
<dbReference type="OrthoDB" id="272512at2759"/>
<keyword evidence="7" id="KW-0012">Acyltransferase</keyword>
<evidence type="ECO:0000256" key="4">
    <source>
        <dbReference type="ARBA" id="ARBA00022989"/>
    </source>
</evidence>
<proteinExistence type="predicted"/>
<dbReference type="InterPro" id="IPR018247">
    <property type="entry name" value="EF_Hand_1_Ca_BS"/>
</dbReference>
<comment type="caution">
    <text evidence="10">The sequence shown here is derived from an EMBL/GenBank/DDBJ whole genome shotgun (WGS) entry which is preliminary data.</text>
</comment>